<evidence type="ECO:0000313" key="1">
    <source>
        <dbReference type="EMBL" id="KAK6621002.1"/>
    </source>
</evidence>
<dbReference type="EMBL" id="JAWJWE010000039">
    <property type="protein sequence ID" value="KAK6621002.1"/>
    <property type="molecule type" value="Genomic_DNA"/>
</dbReference>
<name>A0AAN8S0Z6_POLSC</name>
<comment type="caution">
    <text evidence="1">The sequence shown here is derived from an EMBL/GenBank/DDBJ whole genome shotgun (WGS) entry which is preliminary data.</text>
</comment>
<proteinExistence type="predicted"/>
<organism evidence="1 2">
    <name type="scientific">Polyplax serrata</name>
    <name type="common">Common mouse louse</name>
    <dbReference type="NCBI Taxonomy" id="468196"/>
    <lineage>
        <taxon>Eukaryota</taxon>
        <taxon>Metazoa</taxon>
        <taxon>Ecdysozoa</taxon>
        <taxon>Arthropoda</taxon>
        <taxon>Hexapoda</taxon>
        <taxon>Insecta</taxon>
        <taxon>Pterygota</taxon>
        <taxon>Neoptera</taxon>
        <taxon>Paraneoptera</taxon>
        <taxon>Psocodea</taxon>
        <taxon>Troctomorpha</taxon>
        <taxon>Phthiraptera</taxon>
        <taxon>Anoplura</taxon>
        <taxon>Polyplacidae</taxon>
        <taxon>Polyplax</taxon>
    </lineage>
</organism>
<accession>A0AAN8S0Z6</accession>
<dbReference type="Proteomes" id="UP001372834">
    <property type="component" value="Unassembled WGS sequence"/>
</dbReference>
<gene>
    <name evidence="1" type="ORF">RUM43_011305</name>
</gene>
<dbReference type="AlphaFoldDB" id="A0AAN8S0Z6"/>
<protein>
    <submittedName>
        <fullName evidence="1">Uncharacterized protein</fullName>
    </submittedName>
</protein>
<reference evidence="1 2" key="1">
    <citation type="submission" date="2023-10" db="EMBL/GenBank/DDBJ databases">
        <title>Genomes of two closely related lineages of the louse Polyplax serrata with different host specificities.</title>
        <authorList>
            <person name="Martinu J."/>
            <person name="Tarabai H."/>
            <person name="Stefka J."/>
            <person name="Hypsa V."/>
        </authorList>
    </citation>
    <scope>NUCLEOTIDE SEQUENCE [LARGE SCALE GENOMIC DNA]</scope>
    <source>
        <strain evidence="1">HR10_N</strain>
    </source>
</reference>
<evidence type="ECO:0000313" key="2">
    <source>
        <dbReference type="Proteomes" id="UP001372834"/>
    </source>
</evidence>
<sequence>MTNLIDVLKDHFGLISSASSRALLNDLRESMFFEGQACALEEGFKVAYKSGNSSLGQQVHALNEGGFPKFRFPATFLSSLSCPVQPNYPHFRSKTSNFQPTGN</sequence>